<sequence length="97" mass="11400">MDEEARADSSRATVTMRLIRSFEYRNIKYVVFKDVSLEQTAKDFMDFVVSVINTENDEMLMLRQDCSLSKNGIGHETEISFFKKEDYDRYKANPVLK</sequence>
<name>A0A3M6UUZ7_POCDA</name>
<comment type="caution">
    <text evidence="2">The sequence shown here is derived from an EMBL/GenBank/DDBJ whole genome shotgun (WGS) entry which is preliminary data.</text>
</comment>
<accession>A0A3M6UUZ7</accession>
<evidence type="ECO:0000313" key="3">
    <source>
        <dbReference type="Proteomes" id="UP000275408"/>
    </source>
</evidence>
<dbReference type="Pfam" id="PF10209">
    <property type="entry name" value="DUF2340"/>
    <property type="match status" value="2"/>
</dbReference>
<dbReference type="Proteomes" id="UP000275408">
    <property type="component" value="Unassembled WGS sequence"/>
</dbReference>
<evidence type="ECO:0000313" key="2">
    <source>
        <dbReference type="EMBL" id="RMX57506.1"/>
    </source>
</evidence>
<comment type="similarity">
    <text evidence="1">Belongs to the UPF0538 family.</text>
</comment>
<reference evidence="2 3" key="1">
    <citation type="journal article" date="2018" name="Sci. Rep.">
        <title>Comparative analysis of the Pocillopora damicornis genome highlights role of immune system in coral evolution.</title>
        <authorList>
            <person name="Cunning R."/>
            <person name="Bay R.A."/>
            <person name="Gillette P."/>
            <person name="Baker A.C."/>
            <person name="Traylor-Knowles N."/>
        </authorList>
    </citation>
    <scope>NUCLEOTIDE SEQUENCE [LARGE SCALE GENOMIC DNA]</scope>
    <source>
        <strain evidence="2">RSMAS</strain>
        <tissue evidence="2">Whole animal</tissue>
    </source>
</reference>
<dbReference type="OrthoDB" id="937at2759"/>
<proteinExistence type="inferred from homology"/>
<dbReference type="PANTHER" id="PTHR18444">
    <property type="entry name" value="UPF0538 FAMILY MEMBER"/>
    <property type="match status" value="1"/>
</dbReference>
<feature type="non-terminal residue" evidence="2">
    <location>
        <position position="97"/>
    </location>
</feature>
<dbReference type="InterPro" id="IPR018794">
    <property type="entry name" value="UPF0538"/>
</dbReference>
<protein>
    <submittedName>
        <fullName evidence="2">Uncharacterized protein</fullName>
    </submittedName>
</protein>
<dbReference type="STRING" id="46731.A0A3M6UUZ7"/>
<organism evidence="2 3">
    <name type="scientific">Pocillopora damicornis</name>
    <name type="common">Cauliflower coral</name>
    <name type="synonym">Millepora damicornis</name>
    <dbReference type="NCBI Taxonomy" id="46731"/>
    <lineage>
        <taxon>Eukaryota</taxon>
        <taxon>Metazoa</taxon>
        <taxon>Cnidaria</taxon>
        <taxon>Anthozoa</taxon>
        <taxon>Hexacorallia</taxon>
        <taxon>Scleractinia</taxon>
        <taxon>Astrocoeniina</taxon>
        <taxon>Pocilloporidae</taxon>
        <taxon>Pocillopora</taxon>
    </lineage>
</organism>
<keyword evidence="3" id="KW-1185">Reference proteome</keyword>
<evidence type="ECO:0000256" key="1">
    <source>
        <dbReference type="ARBA" id="ARBA00007176"/>
    </source>
</evidence>
<dbReference type="EMBL" id="RCHS01000646">
    <property type="protein sequence ID" value="RMX57506.1"/>
    <property type="molecule type" value="Genomic_DNA"/>
</dbReference>
<dbReference type="AlphaFoldDB" id="A0A3M6UUZ7"/>
<dbReference type="PANTHER" id="PTHR18444:SF9">
    <property type="entry name" value="UPF0538 PROTEIN C2ORF76"/>
    <property type="match status" value="1"/>
</dbReference>
<gene>
    <name evidence="2" type="ORF">pdam_00005760</name>
</gene>